<dbReference type="InterPro" id="IPR011251">
    <property type="entry name" value="Luciferase-like_dom"/>
</dbReference>
<dbReference type="SUPFAM" id="SSF51679">
    <property type="entry name" value="Bacterial luciferase-like"/>
    <property type="match status" value="1"/>
</dbReference>
<dbReference type="OrthoDB" id="5478077at2"/>
<keyword evidence="1" id="KW-0560">Oxidoreductase</keyword>
<organism evidence="4 5">
    <name type="scientific">Streptomyces showdoensis</name>
    <dbReference type="NCBI Taxonomy" id="68268"/>
    <lineage>
        <taxon>Bacteria</taxon>
        <taxon>Bacillati</taxon>
        <taxon>Actinomycetota</taxon>
        <taxon>Actinomycetes</taxon>
        <taxon>Kitasatosporales</taxon>
        <taxon>Streptomycetaceae</taxon>
        <taxon>Streptomyces</taxon>
    </lineage>
</organism>
<evidence type="ECO:0000313" key="4">
    <source>
        <dbReference type="EMBL" id="KKZ75213.1"/>
    </source>
</evidence>
<reference evidence="4 5" key="1">
    <citation type="submission" date="2015-05" db="EMBL/GenBank/DDBJ databases">
        <title>Draft Genome assembly of Streptomyces showdoensis.</title>
        <authorList>
            <person name="Thapa K.K."/>
            <person name="Metsa-Ketela M."/>
        </authorList>
    </citation>
    <scope>NUCLEOTIDE SEQUENCE [LARGE SCALE GENOMIC DNA]</scope>
    <source>
        <strain evidence="4 5">ATCC 15227</strain>
    </source>
</reference>
<dbReference type="Proteomes" id="UP000265325">
    <property type="component" value="Unassembled WGS sequence"/>
</dbReference>
<dbReference type="RefSeq" id="WP_046906016.1">
    <property type="nucleotide sequence ID" value="NZ_BAAAXG010000002.1"/>
</dbReference>
<proteinExistence type="predicted"/>
<dbReference type="PANTHER" id="PTHR30137:SF8">
    <property type="entry name" value="BLR5498 PROTEIN"/>
    <property type="match status" value="1"/>
</dbReference>
<evidence type="ECO:0000256" key="1">
    <source>
        <dbReference type="ARBA" id="ARBA00023002"/>
    </source>
</evidence>
<dbReference type="Gene3D" id="3.20.20.30">
    <property type="entry name" value="Luciferase-like domain"/>
    <property type="match status" value="1"/>
</dbReference>
<dbReference type="InterPro" id="IPR050766">
    <property type="entry name" value="Bact_Lucif_Oxidored"/>
</dbReference>
<dbReference type="AlphaFoldDB" id="A0A2P2GUN7"/>
<dbReference type="NCBIfam" id="TIGR04020">
    <property type="entry name" value="seco_metab_LLM"/>
    <property type="match status" value="1"/>
</dbReference>
<dbReference type="InterPro" id="IPR024011">
    <property type="entry name" value="Biosynth_lucif-like_mOase_dom"/>
</dbReference>
<evidence type="ECO:0000256" key="2">
    <source>
        <dbReference type="ARBA" id="ARBA00023033"/>
    </source>
</evidence>
<feature type="domain" description="Luciferase-like" evidence="3">
    <location>
        <begin position="1"/>
        <end position="317"/>
    </location>
</feature>
<comment type="caution">
    <text evidence="4">The sequence shown here is derived from an EMBL/GenBank/DDBJ whole genome shotgun (WGS) entry which is preliminary data.</text>
</comment>
<keyword evidence="5" id="KW-1185">Reference proteome</keyword>
<dbReference type="EMBL" id="LAQS01000004">
    <property type="protein sequence ID" value="KKZ75213.1"/>
    <property type="molecule type" value="Genomic_DNA"/>
</dbReference>
<dbReference type="GO" id="GO:0005829">
    <property type="term" value="C:cytosol"/>
    <property type="evidence" value="ECO:0007669"/>
    <property type="project" value="TreeGrafter"/>
</dbReference>
<dbReference type="GO" id="GO:0004497">
    <property type="term" value="F:monooxygenase activity"/>
    <property type="evidence" value="ECO:0007669"/>
    <property type="project" value="UniProtKB-KW"/>
</dbReference>
<sequence length="349" mass="38125">MDFSLFYFADDSTPDGAAGRYELLLEGARFADRHGFRAVWTPERHFHPFGGLYPNPSVVGAALAMVTSSVAIRAGSVVAPLHHPLRIAEEWSVVDNLSGGRAGVSLASGWHPVDFALGRVPYEDRKRALADGIEGLRGLWRGEELEVLDGNGAPARVRIFPPPVQRELPLWVTSAGDAETFRTAAAARAGVLTHLLHQDVDELAVKIADYRRAAREAHDGWEGHVVLMLHTFLGTGRDEVRATVEGPLSAYLRSSVRLIARSFGALDPDFDVDALEDEDLDFLVARSFDTYFEQRGLFGTVADAKETVERLRGIGVDEIACLIDFGIDTKTVLDGLRHLDAVRAACEAN</sequence>
<dbReference type="InterPro" id="IPR036661">
    <property type="entry name" value="Luciferase-like_sf"/>
</dbReference>
<accession>A0A2P2GUN7</accession>
<dbReference type="PANTHER" id="PTHR30137">
    <property type="entry name" value="LUCIFERASE-LIKE MONOOXYGENASE"/>
    <property type="match status" value="1"/>
</dbReference>
<name>A0A2P2GUN7_STREW</name>
<keyword evidence="2 4" id="KW-0503">Monooxygenase</keyword>
<gene>
    <name evidence="4" type="ORF">VO63_03565</name>
</gene>
<dbReference type="Pfam" id="PF00296">
    <property type="entry name" value="Bac_luciferase"/>
    <property type="match status" value="1"/>
</dbReference>
<protein>
    <submittedName>
        <fullName evidence="4">Monooxygenase</fullName>
    </submittedName>
</protein>
<dbReference type="GO" id="GO:0016705">
    <property type="term" value="F:oxidoreductase activity, acting on paired donors, with incorporation or reduction of molecular oxygen"/>
    <property type="evidence" value="ECO:0007669"/>
    <property type="project" value="InterPro"/>
</dbReference>
<evidence type="ECO:0000313" key="5">
    <source>
        <dbReference type="Proteomes" id="UP000265325"/>
    </source>
</evidence>
<evidence type="ECO:0000259" key="3">
    <source>
        <dbReference type="Pfam" id="PF00296"/>
    </source>
</evidence>